<keyword evidence="3" id="KW-1185">Reference proteome</keyword>
<feature type="signal peptide" evidence="1">
    <location>
        <begin position="1"/>
        <end position="24"/>
    </location>
</feature>
<protein>
    <recommendedName>
        <fullName evidence="4">Lipocalin family protein</fullName>
    </recommendedName>
</protein>
<feature type="chain" id="PRO_5045772063" description="Lipocalin family protein" evidence="1">
    <location>
        <begin position="25"/>
        <end position="127"/>
    </location>
</feature>
<keyword evidence="1" id="KW-0732">Signal</keyword>
<proteinExistence type="predicted"/>
<evidence type="ECO:0000313" key="2">
    <source>
        <dbReference type="EMBL" id="MFD0798402.1"/>
    </source>
</evidence>
<name>A0ABW3B5Q4_9FLAO</name>
<evidence type="ECO:0000256" key="1">
    <source>
        <dbReference type="SAM" id="SignalP"/>
    </source>
</evidence>
<organism evidence="2 3">
    <name type="scientific">Maribacter chungangensis</name>
    <dbReference type="NCBI Taxonomy" id="1069117"/>
    <lineage>
        <taxon>Bacteria</taxon>
        <taxon>Pseudomonadati</taxon>
        <taxon>Bacteroidota</taxon>
        <taxon>Flavobacteriia</taxon>
        <taxon>Flavobacteriales</taxon>
        <taxon>Flavobacteriaceae</taxon>
        <taxon>Maribacter</taxon>
    </lineage>
</organism>
<comment type="caution">
    <text evidence="2">The sequence shown here is derived from an EMBL/GenBank/DDBJ whole genome shotgun (WGS) entry which is preliminary data.</text>
</comment>
<gene>
    <name evidence="2" type="ORF">ACFQZJ_13095</name>
</gene>
<accession>A0ABW3B5Q4</accession>
<dbReference type="RefSeq" id="WP_379935128.1">
    <property type="nucleotide sequence ID" value="NZ_JBHTHY010000011.1"/>
</dbReference>
<evidence type="ECO:0008006" key="4">
    <source>
        <dbReference type="Google" id="ProtNLM"/>
    </source>
</evidence>
<sequence>MKKSRIFILGLVASLLFSCAPRIVGTWTVQKYQTTTPGEESTTLINVGTMTFNKNNTGEKQLDYSVLGMQKTDNAPFEWSSSERFITIVGDNTELSKTWLRIEDKRKFQKLQSTDGANTVQTLELSK</sequence>
<dbReference type="PROSITE" id="PS51257">
    <property type="entry name" value="PROKAR_LIPOPROTEIN"/>
    <property type="match status" value="1"/>
</dbReference>
<dbReference type="Proteomes" id="UP001597012">
    <property type="component" value="Unassembled WGS sequence"/>
</dbReference>
<dbReference type="EMBL" id="JBHTHY010000011">
    <property type="protein sequence ID" value="MFD0798402.1"/>
    <property type="molecule type" value="Genomic_DNA"/>
</dbReference>
<reference evidence="3" key="1">
    <citation type="journal article" date="2019" name="Int. J. Syst. Evol. Microbiol.">
        <title>The Global Catalogue of Microorganisms (GCM) 10K type strain sequencing project: providing services to taxonomists for standard genome sequencing and annotation.</title>
        <authorList>
            <consortium name="The Broad Institute Genomics Platform"/>
            <consortium name="The Broad Institute Genome Sequencing Center for Infectious Disease"/>
            <person name="Wu L."/>
            <person name="Ma J."/>
        </authorList>
    </citation>
    <scope>NUCLEOTIDE SEQUENCE [LARGE SCALE GENOMIC DNA]</scope>
    <source>
        <strain evidence="3">CCUG 61948</strain>
    </source>
</reference>
<evidence type="ECO:0000313" key="3">
    <source>
        <dbReference type="Proteomes" id="UP001597012"/>
    </source>
</evidence>